<evidence type="ECO:0000256" key="1">
    <source>
        <dbReference type="SAM" id="Coils"/>
    </source>
</evidence>
<sequence length="135" mass="15917">MARRAWKDEGNAQLLNALADTMDSLKARHQQLEQQEQQNIRIRVQQSELKQQNAEVQQRNAELERQVVALKERVQNVETQRNRITERAKKKYREMQHTLDEKRTDLEHMERAWVAYMTTMLGTTLIPGVHSSPVL</sequence>
<evidence type="ECO:0000313" key="3">
    <source>
        <dbReference type="Proteomes" id="UP001521785"/>
    </source>
</evidence>
<dbReference type="Proteomes" id="UP001521785">
    <property type="component" value="Unassembled WGS sequence"/>
</dbReference>
<keyword evidence="1" id="KW-0175">Coiled coil</keyword>
<evidence type="ECO:0000313" key="2">
    <source>
        <dbReference type="EMBL" id="KAL1594496.1"/>
    </source>
</evidence>
<feature type="coiled-coil region" evidence="1">
    <location>
        <begin position="15"/>
        <end position="112"/>
    </location>
</feature>
<name>A0ABR3QQS3_9PLEO</name>
<organism evidence="2 3">
    <name type="scientific">Paraconiothyrium brasiliense</name>
    <dbReference type="NCBI Taxonomy" id="300254"/>
    <lineage>
        <taxon>Eukaryota</taxon>
        <taxon>Fungi</taxon>
        <taxon>Dikarya</taxon>
        <taxon>Ascomycota</taxon>
        <taxon>Pezizomycotina</taxon>
        <taxon>Dothideomycetes</taxon>
        <taxon>Pleosporomycetidae</taxon>
        <taxon>Pleosporales</taxon>
        <taxon>Massarineae</taxon>
        <taxon>Didymosphaeriaceae</taxon>
        <taxon>Paraconiothyrium</taxon>
    </lineage>
</organism>
<reference evidence="2 3" key="1">
    <citation type="submission" date="2024-02" db="EMBL/GenBank/DDBJ databases">
        <title>De novo assembly and annotation of 12 fungi associated with fruit tree decline syndrome in Ontario, Canada.</title>
        <authorList>
            <person name="Sulman M."/>
            <person name="Ellouze W."/>
            <person name="Ilyukhin E."/>
        </authorList>
    </citation>
    <scope>NUCLEOTIDE SEQUENCE [LARGE SCALE GENOMIC DNA]</scope>
    <source>
        <strain evidence="2 3">M42-189</strain>
    </source>
</reference>
<dbReference type="EMBL" id="JAKJXO020000017">
    <property type="protein sequence ID" value="KAL1594496.1"/>
    <property type="molecule type" value="Genomic_DNA"/>
</dbReference>
<keyword evidence="3" id="KW-1185">Reference proteome</keyword>
<protein>
    <submittedName>
        <fullName evidence="2">Uncharacterized protein</fullName>
    </submittedName>
</protein>
<comment type="caution">
    <text evidence="2">The sequence shown here is derived from an EMBL/GenBank/DDBJ whole genome shotgun (WGS) entry which is preliminary data.</text>
</comment>
<proteinExistence type="predicted"/>
<accession>A0ABR3QQS3</accession>
<gene>
    <name evidence="2" type="ORF">SLS60_010256</name>
</gene>